<dbReference type="PRINTS" id="PR00119">
    <property type="entry name" value="CATATPASE"/>
</dbReference>
<dbReference type="FunFam" id="1.20.1110.10:FF:000015">
    <property type="entry name" value="Sodium ion P-type ATPase"/>
    <property type="match status" value="1"/>
</dbReference>
<dbReference type="SFLD" id="SFLDS00003">
    <property type="entry name" value="Haloacid_Dehalogenase"/>
    <property type="match status" value="1"/>
</dbReference>
<dbReference type="InterPro" id="IPR059000">
    <property type="entry name" value="ATPase_P-type_domA"/>
</dbReference>
<dbReference type="Pfam" id="PF00122">
    <property type="entry name" value="E1-E2_ATPase"/>
    <property type="match status" value="1"/>
</dbReference>
<dbReference type="InterPro" id="IPR010655">
    <property type="entry name" value="Clp1_C"/>
</dbReference>
<feature type="transmembrane region" description="Helical" evidence="30">
    <location>
        <begin position="788"/>
        <end position="815"/>
    </location>
</feature>
<dbReference type="InterPro" id="IPR023299">
    <property type="entry name" value="ATPase_P-typ_cyto_dom_N"/>
</dbReference>
<dbReference type="Gene3D" id="2.60.120.1030">
    <property type="entry name" value="Clp1, DNA binding domain"/>
    <property type="match status" value="1"/>
</dbReference>
<comment type="similarity">
    <text evidence="28">Belongs to the Clp1 family. Clp1 subfamily.</text>
</comment>
<evidence type="ECO:0000259" key="31">
    <source>
        <dbReference type="SMART" id="SM00831"/>
    </source>
</evidence>
<dbReference type="GO" id="GO:0046872">
    <property type="term" value="F:metal ion binding"/>
    <property type="evidence" value="ECO:0007669"/>
    <property type="project" value="UniProtKB-KW"/>
</dbReference>
<feature type="binding site" evidence="28">
    <location>
        <position position="68"/>
    </location>
    <ligand>
        <name>ATP</name>
        <dbReference type="ChEBI" id="CHEBI:30616"/>
    </ligand>
</feature>
<keyword evidence="19" id="KW-0915">Sodium</keyword>
<keyword evidence="7" id="KW-0813">Transport</keyword>
<feature type="transmembrane region" description="Helical" evidence="30">
    <location>
        <begin position="574"/>
        <end position="590"/>
    </location>
</feature>
<dbReference type="FunFam" id="3.40.50.1000:FF:000047">
    <property type="entry name" value="Sodium P-type ATPase"/>
    <property type="match status" value="1"/>
</dbReference>
<dbReference type="InterPro" id="IPR001757">
    <property type="entry name" value="P_typ_ATPase"/>
</dbReference>
<dbReference type="EMBL" id="LYXU01000003">
    <property type="protein sequence ID" value="OBS20753.1"/>
    <property type="molecule type" value="Genomic_DNA"/>
</dbReference>
<keyword evidence="11 30" id="KW-0812">Transmembrane</keyword>
<evidence type="ECO:0000256" key="5">
    <source>
        <dbReference type="ARBA" id="ARBA00018706"/>
    </source>
</evidence>
<evidence type="ECO:0000256" key="12">
    <source>
        <dbReference type="ARBA" id="ARBA00022723"/>
    </source>
</evidence>
<evidence type="ECO:0000256" key="3">
    <source>
        <dbReference type="ARBA" id="ARBA00004123"/>
    </source>
</evidence>
<dbReference type="InterPro" id="IPR023214">
    <property type="entry name" value="HAD_sf"/>
</dbReference>
<keyword evidence="10 28" id="KW-0507">mRNA processing</keyword>
<dbReference type="Gene3D" id="1.20.1110.10">
    <property type="entry name" value="Calcium-transporting ATPase, transmembrane domain"/>
    <property type="match status" value="1"/>
</dbReference>
<dbReference type="GO" id="GO:0005524">
    <property type="term" value="F:ATP binding"/>
    <property type="evidence" value="ECO:0007669"/>
    <property type="project" value="UniProtKB-UniRule"/>
</dbReference>
<evidence type="ECO:0000256" key="28">
    <source>
        <dbReference type="HAMAP-Rule" id="MF_03035"/>
    </source>
</evidence>
<dbReference type="PROSITE" id="PS00154">
    <property type="entry name" value="ATPASE_E1_E2"/>
    <property type="match status" value="1"/>
</dbReference>
<dbReference type="InterPro" id="IPR038239">
    <property type="entry name" value="Clp1_N_sf"/>
</dbReference>
<evidence type="ECO:0000256" key="20">
    <source>
        <dbReference type="ARBA" id="ARBA00023065"/>
    </source>
</evidence>
<evidence type="ECO:0000256" key="8">
    <source>
        <dbReference type="ARBA" id="ARBA00022475"/>
    </source>
</evidence>
<dbReference type="InterPro" id="IPR006068">
    <property type="entry name" value="ATPase_P-typ_cation-transptr_C"/>
</dbReference>
<evidence type="ECO:0000256" key="2">
    <source>
        <dbReference type="ARBA" id="ARBA00003798"/>
    </source>
</evidence>
<keyword evidence="23 28" id="KW-0539">Nucleus</keyword>
<evidence type="ECO:0000256" key="10">
    <source>
        <dbReference type="ARBA" id="ARBA00022664"/>
    </source>
</evidence>
<dbReference type="Pfam" id="PF13246">
    <property type="entry name" value="Cation_ATPase"/>
    <property type="match status" value="1"/>
</dbReference>
<dbReference type="Gene3D" id="3.40.1110.10">
    <property type="entry name" value="Calcium-transporting ATPase, cytoplasmic domain N"/>
    <property type="match status" value="1"/>
</dbReference>
<keyword evidence="9" id="KW-0633">Potassium transport</keyword>
<sequence>MSIPGLGQIPTQPTVTATNRVITLRPLGEWRFQTSQASPVVVKLLSGTAEKDGVELGPKNAYTFAGVKSKILTWHGCELEIDGRCDAESVAEYANPTDSPANTHVNLHGQLNDMRQAAAREGKEGPRVLIVGPADVGKTTLARTLTSYATRQGYQPLVVNANPKEGLLSLPGTLSASVLATILDPEAVDGWGSTPTSGPSSVPVKLPLVFYYGQASPDQDPDFYRELTSKLAGSVSARLSEDQDVKSSGVIIDGMGLTEQSKDGHELVAHIVDEFSVNVLIVVGSPTISAELSKRFGNERTSLGEPISVVPIDKSDGVVVRDEVFLQHVREAAIKEYFYGDSKRTLSPLIQQVDFDNVIVYHTSDEHSYPDQSVSREDPSTPMQHWTLAVMHAAPKDAPDVVRAASVMGFLYVSDVDEERRKIKLLAPVSGRLGDQPLVWAFAYTNTHSMGETESKSANGAVHATTTSDSSTVAAGQDDQPPIAEPPDLAIEKPILPHTLSAHRVAQDLKSDVDHGLSSEEAASRLARDGPNSIKGAKGISLYEIFIQQVANALTVVLIAVTALSFAISDYIEGAVVAAVIVLNIVVGLIQDYRAEQTIQSLYALSTPKCKVIRDGQSETVKAETLVKGDIVSLATGDVVPADLRLVQGINVSTDEALLTGESIAISKKPEVIFTDPDMPMGDRINLAYSGSSVTRGRATGIVIATGMETEVGQIAELLRKNKNDDTQRSGINRLAWKFYQFSRRILGLEGTPLQVTLSKFALLLFAFAILLAIIVFSVSLWKITDEVLLYGICVGVAVIPESLLAVLTVTMAVATKAMVRGNVIVRQMPSLEAVGGVTNICSDKTGTLTQGRMITRKVWLRGDLQGTVEGTANPHDPYSGTVKWSADLAGSCLNTFLKVLTLCNNSTVSDGKKEPETDSSSIITSEDTEWKAIGEPTEIALKVFAMRFGRNTSGGDILVAEHPFDSSCKLMSVVYGNEIEQTRHVYTKGAVEILLTKLTETEEFKKEILLKAEELASQGLRVLCIATKPMNGDVQDCHDRAKVENDLQFVGLAGLYDPPRPETAGAVAQCRAAGVTVHMVTGDHIKTATAIAYEVGILNKDIRLKSNTVMAAADFGALSDAQIDALDELPVVLARCSPLTKVRMIEALHRRKAFCIMTGDGVNDSPALKQADVGIAMGDRGSDVAKEAADMVLTDDNFASIVTGIQEGRRLADNIQKFLLHLLTSNLAQVVLLLIGLAFKDVNGTAVFPLSPLEILWANLVTSSPLALGLGLEEASPDILRRPPRSLRSGVFTFDLVRDQLVYGFCSGSLCLAAFMIVNYASSGQGYYNMVPHCNESGTEGCDLVYRARATTFSTLAFLLLVTAWEVKHFHRSLFNMDERASGPFSVFKTIYHNKFLFWSVVAGFVMIFPIVYIPYLNTEVFKHKGLTWEWGVVAGCVIVYVALIETWKAMKRRFSWGIEVHPITGQVDV</sequence>
<dbReference type="InterPro" id="IPR038238">
    <property type="entry name" value="Clp1_C_sf"/>
</dbReference>
<evidence type="ECO:0000256" key="11">
    <source>
        <dbReference type="ARBA" id="ARBA00022692"/>
    </source>
</evidence>
<dbReference type="InterPro" id="IPR036412">
    <property type="entry name" value="HAD-like_sf"/>
</dbReference>
<keyword evidence="20" id="KW-0406">Ion transport</keyword>
<evidence type="ECO:0000256" key="27">
    <source>
        <dbReference type="ARBA" id="ARBA00049499"/>
    </source>
</evidence>
<dbReference type="FunFam" id="2.70.150.10:FF:000016">
    <property type="entry name" value="Calcium-transporting P-type ATPase putative"/>
    <property type="match status" value="1"/>
</dbReference>
<dbReference type="InterPro" id="IPR032324">
    <property type="entry name" value="Clp1_N"/>
</dbReference>
<evidence type="ECO:0000256" key="4">
    <source>
        <dbReference type="ARBA" id="ARBA00004651"/>
    </source>
</evidence>
<dbReference type="InterPro" id="IPR018303">
    <property type="entry name" value="ATPase_P-typ_P_site"/>
</dbReference>
<evidence type="ECO:0000256" key="18">
    <source>
        <dbReference type="ARBA" id="ARBA00022989"/>
    </source>
</evidence>
<name>A0A1B8AJI7_FUSPO</name>
<feature type="binding site" evidence="28">
    <location>
        <position position="29"/>
    </location>
    <ligand>
        <name>ATP</name>
        <dbReference type="ChEBI" id="CHEBI:30616"/>
    </ligand>
</feature>
<dbReference type="SUPFAM" id="SSF52540">
    <property type="entry name" value="P-loop containing nucleoside triphosphate hydrolases"/>
    <property type="match status" value="2"/>
</dbReference>
<feature type="transmembrane region" description="Helical" evidence="30">
    <location>
        <begin position="1429"/>
        <end position="1446"/>
    </location>
</feature>
<dbReference type="Pfam" id="PF00690">
    <property type="entry name" value="Cation_ATPase_N"/>
    <property type="match status" value="1"/>
</dbReference>
<dbReference type="InterPro" id="IPR032319">
    <property type="entry name" value="CLP1_P"/>
</dbReference>
<proteinExistence type="inferred from homology"/>
<evidence type="ECO:0000256" key="26">
    <source>
        <dbReference type="ARBA" id="ARBA00048599"/>
    </source>
</evidence>
<dbReference type="SUPFAM" id="SSF81665">
    <property type="entry name" value="Calcium ATPase, transmembrane domain M"/>
    <property type="match status" value="1"/>
</dbReference>
<accession>A0A1B8AJI7</accession>
<comment type="subunit">
    <text evidence="28">Component of a pre-mRNA cleavage factor complex. Interacts directly with PCF11.</text>
</comment>
<keyword evidence="17" id="KW-1278">Translocase</keyword>
<evidence type="ECO:0000313" key="33">
    <source>
        <dbReference type="Proteomes" id="UP000091967"/>
    </source>
</evidence>
<evidence type="ECO:0000256" key="7">
    <source>
        <dbReference type="ARBA" id="ARBA00022448"/>
    </source>
</evidence>
<reference evidence="32 33" key="1">
    <citation type="submission" date="2016-06" db="EMBL/GenBank/DDBJ databases">
        <title>Living apart together: crosstalk between the core and supernumerary genomes in a fungal plant pathogen.</title>
        <authorList>
            <person name="Vanheule A."/>
            <person name="Audenaert K."/>
            <person name="Warris S."/>
            <person name="Van De Geest H."/>
            <person name="Schijlen E."/>
            <person name="Hofte M."/>
            <person name="De Saeger S."/>
            <person name="Haesaert G."/>
            <person name="Waalwijk C."/>
            <person name="Van Der Lee T."/>
        </authorList>
    </citation>
    <scope>NUCLEOTIDE SEQUENCE [LARGE SCALE GENOMIC DNA]</scope>
    <source>
        <strain evidence="32 33">2516</strain>
    </source>
</reference>
<keyword evidence="8" id="KW-1003">Cell membrane</keyword>
<keyword evidence="33" id="KW-1185">Reference proteome</keyword>
<dbReference type="NCBIfam" id="TIGR01523">
    <property type="entry name" value="ATPase-IID_K-Na"/>
    <property type="match status" value="1"/>
</dbReference>
<organism evidence="32 33">
    <name type="scientific">Fusarium poae</name>
    <dbReference type="NCBI Taxonomy" id="36050"/>
    <lineage>
        <taxon>Eukaryota</taxon>
        <taxon>Fungi</taxon>
        <taxon>Dikarya</taxon>
        <taxon>Ascomycota</taxon>
        <taxon>Pezizomycotina</taxon>
        <taxon>Sordariomycetes</taxon>
        <taxon>Hypocreomycetidae</taxon>
        <taxon>Hypocreales</taxon>
        <taxon>Nectriaceae</taxon>
        <taxon>Fusarium</taxon>
    </lineage>
</organism>
<evidence type="ECO:0000256" key="21">
    <source>
        <dbReference type="ARBA" id="ARBA00023136"/>
    </source>
</evidence>
<dbReference type="InterPro" id="IPR044492">
    <property type="entry name" value="P_typ_ATPase_HD_dom"/>
</dbReference>
<dbReference type="InterPro" id="IPR008250">
    <property type="entry name" value="ATPase_P-typ_transduc_dom_A_sf"/>
</dbReference>
<dbReference type="GO" id="GO:0008554">
    <property type="term" value="F:P-type sodium transporter activity"/>
    <property type="evidence" value="ECO:0007669"/>
    <property type="project" value="UniProtKB-EC"/>
</dbReference>
<keyword evidence="15" id="KW-0460">Magnesium</keyword>
<comment type="catalytic activity">
    <reaction evidence="26">
        <text>K(+)(in) + ATP + H2O = K(+)(out) + ADP + phosphate + H(+)</text>
        <dbReference type="Rhea" id="RHEA:75815"/>
        <dbReference type="ChEBI" id="CHEBI:15377"/>
        <dbReference type="ChEBI" id="CHEBI:15378"/>
        <dbReference type="ChEBI" id="CHEBI:29103"/>
        <dbReference type="ChEBI" id="CHEBI:30616"/>
        <dbReference type="ChEBI" id="CHEBI:43474"/>
        <dbReference type="ChEBI" id="CHEBI:456216"/>
    </reaction>
</comment>
<evidence type="ECO:0000256" key="16">
    <source>
        <dbReference type="ARBA" id="ARBA00022958"/>
    </source>
</evidence>
<dbReference type="GO" id="GO:0005849">
    <property type="term" value="C:mRNA cleavage factor complex"/>
    <property type="evidence" value="ECO:0007669"/>
    <property type="project" value="UniProtKB-UniRule"/>
</dbReference>
<feature type="binding site" evidence="28">
    <location>
        <begin position="135"/>
        <end position="140"/>
    </location>
    <ligand>
        <name>ATP</name>
        <dbReference type="ChEBI" id="CHEBI:30616"/>
    </ligand>
</feature>
<dbReference type="SFLD" id="SFLDF00027">
    <property type="entry name" value="p-type_atpase"/>
    <property type="match status" value="1"/>
</dbReference>
<dbReference type="Pfam" id="PF00689">
    <property type="entry name" value="Cation_ATPase_C"/>
    <property type="match status" value="1"/>
</dbReference>
<dbReference type="SUPFAM" id="SSF81653">
    <property type="entry name" value="Calcium ATPase, transduction domain A"/>
    <property type="match status" value="1"/>
</dbReference>
<evidence type="ECO:0000256" key="6">
    <source>
        <dbReference type="ARBA" id="ARBA00019824"/>
    </source>
</evidence>
<dbReference type="STRING" id="36050.A0A1B8AJI7"/>
<keyword evidence="22" id="KW-0739">Sodium transport</keyword>
<dbReference type="Gene3D" id="2.70.150.10">
    <property type="entry name" value="Calcium-transporting ATPase, cytoplasmic transduction domain A"/>
    <property type="match status" value="1"/>
</dbReference>
<dbReference type="Pfam" id="PF16575">
    <property type="entry name" value="CLP1_P"/>
    <property type="match status" value="1"/>
</dbReference>
<dbReference type="InterPro" id="IPR028606">
    <property type="entry name" value="Clp1"/>
</dbReference>
<evidence type="ECO:0000256" key="9">
    <source>
        <dbReference type="ARBA" id="ARBA00022538"/>
    </source>
</evidence>
<evidence type="ECO:0000256" key="22">
    <source>
        <dbReference type="ARBA" id="ARBA00023201"/>
    </source>
</evidence>
<evidence type="ECO:0000256" key="1">
    <source>
        <dbReference type="ARBA" id="ARBA00001946"/>
    </source>
</evidence>
<feature type="transmembrane region" description="Helical" evidence="30">
    <location>
        <begin position="1302"/>
        <end position="1322"/>
    </location>
</feature>
<keyword evidence="16" id="KW-0630">Potassium</keyword>
<dbReference type="NCBIfam" id="TIGR01494">
    <property type="entry name" value="ATPase_P-type"/>
    <property type="match status" value="2"/>
</dbReference>
<dbReference type="InterPro" id="IPR023298">
    <property type="entry name" value="ATPase_P-typ_TM_dom_sf"/>
</dbReference>
<keyword evidence="13 28" id="KW-0547">Nucleotide-binding</keyword>
<dbReference type="Pfam" id="PF08282">
    <property type="entry name" value="Hydrolase_3"/>
    <property type="match status" value="1"/>
</dbReference>
<feature type="region of interest" description="Disordered" evidence="29">
    <location>
        <begin position="451"/>
        <end position="488"/>
    </location>
</feature>
<dbReference type="SUPFAM" id="SSF81660">
    <property type="entry name" value="Metal cation-transporting ATPase, ATP-binding domain N"/>
    <property type="match status" value="1"/>
</dbReference>
<comment type="subcellular location">
    <subcellularLocation>
        <location evidence="4">Cell membrane</location>
        <topology evidence="4">Multi-pass membrane protein</topology>
    </subcellularLocation>
    <subcellularLocation>
        <location evidence="3 28">Nucleus</location>
    </subcellularLocation>
</comment>
<dbReference type="Gene3D" id="3.40.50.1000">
    <property type="entry name" value="HAD superfamily/HAD-like"/>
    <property type="match status" value="1"/>
</dbReference>
<evidence type="ECO:0000256" key="19">
    <source>
        <dbReference type="ARBA" id="ARBA00023053"/>
    </source>
</evidence>
<feature type="transmembrane region" description="Helical" evidence="30">
    <location>
        <begin position="550"/>
        <end position="568"/>
    </location>
</feature>
<evidence type="ECO:0000256" key="30">
    <source>
        <dbReference type="SAM" id="Phobius"/>
    </source>
</evidence>
<feature type="transmembrane region" description="Helical" evidence="30">
    <location>
        <begin position="1397"/>
        <end position="1417"/>
    </location>
</feature>
<evidence type="ECO:0000256" key="25">
    <source>
        <dbReference type="ARBA" id="ARBA00035029"/>
    </source>
</evidence>
<dbReference type="Pfam" id="PF16573">
    <property type="entry name" value="CLP1_N"/>
    <property type="match status" value="1"/>
</dbReference>
<dbReference type="InterPro" id="IPR004014">
    <property type="entry name" value="ATPase_P-typ_cation-transptr_N"/>
</dbReference>
<dbReference type="Gene3D" id="3.40.50.300">
    <property type="entry name" value="P-loop containing nucleotide triphosphate hydrolases"/>
    <property type="match status" value="1"/>
</dbReference>
<evidence type="ECO:0000256" key="15">
    <source>
        <dbReference type="ARBA" id="ARBA00022842"/>
    </source>
</evidence>
<gene>
    <name evidence="28" type="primary">CLP1</name>
    <name evidence="32" type="ORF">FPOA_07093</name>
</gene>
<evidence type="ECO:0000313" key="32">
    <source>
        <dbReference type="EMBL" id="OBS20753.1"/>
    </source>
</evidence>
<comment type="similarity">
    <text evidence="24">Belongs to the cation transport ATPase (P-type) (TC 3.A.3) family. Type IID subfamily.</text>
</comment>
<comment type="function">
    <text evidence="28">Required for endonucleolytic cleavage during polyadenylation-dependent pre-mRNA 3'-end formation.</text>
</comment>
<dbReference type="GO" id="GO:0006813">
    <property type="term" value="P:potassium ion transport"/>
    <property type="evidence" value="ECO:0007669"/>
    <property type="project" value="UniProtKB-KW"/>
</dbReference>
<evidence type="ECO:0000256" key="23">
    <source>
        <dbReference type="ARBA" id="ARBA00023242"/>
    </source>
</evidence>
<comment type="cofactor">
    <cofactor evidence="1">
        <name>Mg(2+)</name>
        <dbReference type="ChEBI" id="CHEBI:18420"/>
    </cofactor>
</comment>
<dbReference type="PANTHER" id="PTHR42861">
    <property type="entry name" value="CALCIUM-TRANSPORTING ATPASE"/>
    <property type="match status" value="1"/>
</dbReference>
<evidence type="ECO:0000256" key="24">
    <source>
        <dbReference type="ARBA" id="ARBA00035017"/>
    </source>
</evidence>
<dbReference type="PRINTS" id="PR00120">
    <property type="entry name" value="HATPASE"/>
</dbReference>
<dbReference type="SMART" id="SM00831">
    <property type="entry name" value="Cation_ATPase_N"/>
    <property type="match status" value="1"/>
</dbReference>
<feature type="transmembrane region" description="Helical" evidence="30">
    <location>
        <begin position="761"/>
        <end position="782"/>
    </location>
</feature>
<dbReference type="Gene3D" id="2.40.30.330">
    <property type="entry name" value="Pre-mRNA cleavage complex subunit Clp1, C-terminal domain"/>
    <property type="match status" value="1"/>
</dbReference>
<keyword evidence="12" id="KW-0479">Metal-binding</keyword>
<evidence type="ECO:0000256" key="17">
    <source>
        <dbReference type="ARBA" id="ARBA00022967"/>
    </source>
</evidence>
<dbReference type="SFLD" id="SFLDG00002">
    <property type="entry name" value="C1.7:_P-type_atpase_like"/>
    <property type="match status" value="1"/>
</dbReference>
<comment type="function">
    <text evidence="2">Polynucleotide 5'-kinase involved in rRNA processing.</text>
</comment>
<evidence type="ECO:0000256" key="29">
    <source>
        <dbReference type="SAM" id="MobiDB-lite"/>
    </source>
</evidence>
<evidence type="ECO:0000256" key="14">
    <source>
        <dbReference type="ARBA" id="ARBA00022840"/>
    </source>
</evidence>
<dbReference type="InterPro" id="IPR027417">
    <property type="entry name" value="P-loop_NTPase"/>
</dbReference>
<dbReference type="Pfam" id="PF06807">
    <property type="entry name" value="Clp1"/>
    <property type="match status" value="1"/>
</dbReference>
<evidence type="ECO:0000256" key="13">
    <source>
        <dbReference type="ARBA" id="ARBA00022741"/>
    </source>
</evidence>
<keyword evidence="18 30" id="KW-1133">Transmembrane helix</keyword>
<dbReference type="GO" id="GO:0005886">
    <property type="term" value="C:plasma membrane"/>
    <property type="evidence" value="ECO:0007669"/>
    <property type="project" value="UniProtKB-SubCell"/>
</dbReference>
<dbReference type="Proteomes" id="UP000091967">
    <property type="component" value="Unassembled WGS sequence"/>
</dbReference>
<feature type="domain" description="Cation-transporting P-type ATPase N-terminal" evidence="31">
    <location>
        <begin position="496"/>
        <end position="570"/>
    </location>
</feature>
<dbReference type="EC" id="7.2.2.3" evidence="25"/>
<dbReference type="HAMAP" id="MF_03035">
    <property type="entry name" value="Clp1"/>
    <property type="match status" value="1"/>
</dbReference>
<dbReference type="InterPro" id="IPR006414">
    <property type="entry name" value="P-type_ATPase_IID"/>
</dbReference>
<feature type="compositionally biased region" description="Low complexity" evidence="29">
    <location>
        <begin position="461"/>
        <end position="475"/>
    </location>
</feature>
<dbReference type="SUPFAM" id="SSF56784">
    <property type="entry name" value="HAD-like"/>
    <property type="match status" value="1"/>
</dbReference>
<keyword evidence="21 30" id="KW-0472">Membrane</keyword>
<keyword evidence="14 28" id="KW-0067">ATP-binding</keyword>
<protein>
    <recommendedName>
        <fullName evidence="6">Polynucleotide 5'-hydroxyl-kinase GRC3</fullName>
        <ecNumber evidence="25">7.2.2.3</ecNumber>
    </recommendedName>
    <alternativeName>
        <fullName evidence="5">Polynucleotide 5'-hydroxyl-kinase grc3</fullName>
    </alternativeName>
</protein>
<comment type="caution">
    <text evidence="32">The sequence shown here is derived from an EMBL/GenBank/DDBJ whole genome shotgun (WGS) entry which is preliminary data.</text>
</comment>
<comment type="catalytic activity">
    <reaction evidence="27">
        <text>Na(+)(in) + ATP + H2O = Na(+)(out) + ADP + phosphate + H(+)</text>
        <dbReference type="Rhea" id="RHEA:14633"/>
        <dbReference type="ChEBI" id="CHEBI:15377"/>
        <dbReference type="ChEBI" id="CHEBI:15378"/>
        <dbReference type="ChEBI" id="CHEBI:29101"/>
        <dbReference type="ChEBI" id="CHEBI:30616"/>
        <dbReference type="ChEBI" id="CHEBI:43474"/>
        <dbReference type="ChEBI" id="CHEBI:456216"/>
        <dbReference type="EC" id="7.2.2.3"/>
    </reaction>
    <physiologicalReaction direction="left-to-right" evidence="27">
        <dbReference type="Rhea" id="RHEA:14634"/>
    </physiologicalReaction>
</comment>
<dbReference type="GO" id="GO:0031124">
    <property type="term" value="P:mRNA 3'-end processing"/>
    <property type="evidence" value="ECO:0007669"/>
    <property type="project" value="UniProtKB-UniRule"/>
</dbReference>
<dbReference type="GO" id="GO:0016887">
    <property type="term" value="F:ATP hydrolysis activity"/>
    <property type="evidence" value="ECO:0007669"/>
    <property type="project" value="InterPro"/>
</dbReference>